<accession>A0A8J6XFP0</accession>
<evidence type="ECO:0000313" key="2">
    <source>
        <dbReference type="Proteomes" id="UP000629098"/>
    </source>
</evidence>
<proteinExistence type="predicted"/>
<keyword evidence="2" id="KW-1185">Reference proteome</keyword>
<dbReference type="RefSeq" id="WP_190824958.1">
    <property type="nucleotide sequence ID" value="NZ_CAWPPI010000007.1"/>
</dbReference>
<name>A0A8J6XFP0_9CYAN</name>
<sequence>MYIKQLSLALCGVGICAMPVIIPIVPKVGAYVEAERYKAEKQLQAENLLTQEELERSRILERAKTSEQLYKSGLAPNSSKLRVRRYFDTPKHDPKPDTTGWGVDEVVYVYDSSGKCIGRIENNQWYWKHRYQNACNGRPS</sequence>
<dbReference type="Proteomes" id="UP000629098">
    <property type="component" value="Unassembled WGS sequence"/>
</dbReference>
<evidence type="ECO:0000313" key="1">
    <source>
        <dbReference type="EMBL" id="MBD2770659.1"/>
    </source>
</evidence>
<organism evidence="1 2">
    <name type="scientific">Iningainema tapete BLCC-T55</name>
    <dbReference type="NCBI Taxonomy" id="2748662"/>
    <lineage>
        <taxon>Bacteria</taxon>
        <taxon>Bacillati</taxon>
        <taxon>Cyanobacteriota</taxon>
        <taxon>Cyanophyceae</taxon>
        <taxon>Nostocales</taxon>
        <taxon>Scytonemataceae</taxon>
        <taxon>Iningainema tapete</taxon>
    </lineage>
</organism>
<gene>
    <name evidence="1" type="ORF">ICL16_00590</name>
</gene>
<protein>
    <submittedName>
        <fullName evidence="1">Uncharacterized protein</fullName>
    </submittedName>
</protein>
<reference evidence="1" key="1">
    <citation type="submission" date="2020-09" db="EMBL/GenBank/DDBJ databases">
        <title>Iningainema tapete sp. nov. (Scytonemataceae, Cyanobacteria) from greenhouses in central Florida (USA) produces two types of nodularin with biosynthetic potential for microcystin-LR and anabaenopeptins.</title>
        <authorList>
            <person name="Berthold D.E."/>
            <person name="Lefler F.W."/>
            <person name="Huang I.-S."/>
            <person name="Abdulla H."/>
            <person name="Zimba P.V."/>
            <person name="Laughinghouse H.D. IV."/>
        </authorList>
    </citation>
    <scope>NUCLEOTIDE SEQUENCE</scope>
    <source>
        <strain evidence="1">BLCCT55</strain>
    </source>
</reference>
<dbReference type="EMBL" id="JACXAE010000007">
    <property type="protein sequence ID" value="MBD2770659.1"/>
    <property type="molecule type" value="Genomic_DNA"/>
</dbReference>
<dbReference type="AlphaFoldDB" id="A0A8J6XFP0"/>
<comment type="caution">
    <text evidence="1">The sequence shown here is derived from an EMBL/GenBank/DDBJ whole genome shotgun (WGS) entry which is preliminary data.</text>
</comment>